<keyword evidence="5 7" id="KW-0949">S-adenosyl-L-methionine</keyword>
<name>A0AAW9HK91_9ACTO</name>
<evidence type="ECO:0000256" key="6">
    <source>
        <dbReference type="ARBA" id="ARBA00022884"/>
    </source>
</evidence>
<feature type="binding site" evidence="7 8">
    <location>
        <position position="41"/>
    </location>
    <ligand>
        <name>S-adenosyl-L-methionine</name>
        <dbReference type="ChEBI" id="CHEBI:59789"/>
    </ligand>
</feature>
<dbReference type="AlphaFoldDB" id="A0AAW9HK91"/>
<feature type="binding site" evidence="7 8">
    <location>
        <position position="89"/>
    </location>
    <ligand>
        <name>S-adenosyl-L-methionine</name>
        <dbReference type="ChEBI" id="CHEBI:59789"/>
    </ligand>
</feature>
<feature type="binding site" evidence="7 8">
    <location>
        <position position="68"/>
    </location>
    <ligand>
        <name>S-adenosyl-L-methionine</name>
        <dbReference type="ChEBI" id="CHEBI:59789"/>
    </ligand>
</feature>
<evidence type="ECO:0000256" key="1">
    <source>
        <dbReference type="ARBA" id="ARBA00022490"/>
    </source>
</evidence>
<comment type="similarity">
    <text evidence="7">Belongs to the class I-like SAM-binding methyltransferase superfamily. rRNA adenine N(6)-methyltransferase family. RsmA subfamily.</text>
</comment>
<accession>A0AAW9HK91</accession>
<dbReference type="HAMAP" id="MF_00607">
    <property type="entry name" value="16SrRNA_methyltr_A"/>
    <property type="match status" value="1"/>
</dbReference>
<dbReference type="Gene3D" id="1.10.8.100">
    <property type="entry name" value="Ribosomal RNA adenine dimethylase-like, domain 2"/>
    <property type="match status" value="1"/>
</dbReference>
<feature type="domain" description="Ribosomal RNA adenine methylase transferase N-terminal" evidence="9">
    <location>
        <begin position="48"/>
        <end position="280"/>
    </location>
</feature>
<proteinExistence type="inferred from homology"/>
<dbReference type="SUPFAM" id="SSF53335">
    <property type="entry name" value="S-adenosyl-L-methionine-dependent methyltransferases"/>
    <property type="match status" value="1"/>
</dbReference>
<comment type="caution">
    <text evidence="10">The sequence shown here is derived from an EMBL/GenBank/DDBJ whole genome shotgun (WGS) entry which is preliminary data.</text>
</comment>
<dbReference type="Proteomes" id="UP001281731">
    <property type="component" value="Unassembled WGS sequence"/>
</dbReference>
<dbReference type="EMBL" id="JAWNGC010000001">
    <property type="protein sequence ID" value="MDY5154207.1"/>
    <property type="molecule type" value="Genomic_DNA"/>
</dbReference>
<dbReference type="GO" id="GO:0005829">
    <property type="term" value="C:cytosol"/>
    <property type="evidence" value="ECO:0007669"/>
    <property type="project" value="TreeGrafter"/>
</dbReference>
<gene>
    <name evidence="7" type="primary">rsmA</name>
    <name evidence="7" type="synonym">ksgA</name>
    <name evidence="10" type="ORF">R6G80_00470</name>
</gene>
<evidence type="ECO:0000256" key="2">
    <source>
        <dbReference type="ARBA" id="ARBA00022552"/>
    </source>
</evidence>
<dbReference type="PROSITE" id="PS01131">
    <property type="entry name" value="RRNA_A_DIMETH"/>
    <property type="match status" value="1"/>
</dbReference>
<keyword evidence="2 7" id="KW-0698">rRNA processing</keyword>
<evidence type="ECO:0000256" key="4">
    <source>
        <dbReference type="ARBA" id="ARBA00022679"/>
    </source>
</evidence>
<sequence length="364" mass="40328">MEKTDDIDAYVAVPTSLLKPPDIRDLCDKLNIRPTKTLGQNFVHDSATVRKIVREAGVQPGDHVLEVGPGLGSLTLGILEAGAYLSAIEIDNTIADLLPHTITARCNTPENFALLHADALTIHSPEQLAIPEALRTQFSEPRYPSNTAHENVQHVEDMSNSHIREPQHCAPINTQQQNRTAITHTHYAPTKLVANLPYNVAVPIILTLLEALPSLRHVTVMVQLEVADRLAALPGSKTYGVPSVKTAWYGAARRGSRISRNIFWPVPNVDSALVSIDLYDDEALRTLHAGVDRETVFEIIDEAFAQRRKTLRQALRNWAGNAWRAEEILLAAGIDPQLRGEKLGITDFINIAREAYTHRKEFVV</sequence>
<feature type="binding site" evidence="7 8">
    <location>
        <position position="43"/>
    </location>
    <ligand>
        <name>S-adenosyl-L-methionine</name>
        <dbReference type="ChEBI" id="CHEBI:59789"/>
    </ligand>
</feature>
<dbReference type="PANTHER" id="PTHR11727">
    <property type="entry name" value="DIMETHYLADENOSINE TRANSFERASE"/>
    <property type="match status" value="1"/>
</dbReference>
<organism evidence="10 11">
    <name type="scientific">Actinotignum urinale</name>
    <dbReference type="NCBI Taxonomy" id="190146"/>
    <lineage>
        <taxon>Bacteria</taxon>
        <taxon>Bacillati</taxon>
        <taxon>Actinomycetota</taxon>
        <taxon>Actinomycetes</taxon>
        <taxon>Actinomycetales</taxon>
        <taxon>Actinomycetaceae</taxon>
        <taxon>Actinotignum</taxon>
    </lineage>
</organism>
<dbReference type="EC" id="2.1.1.182" evidence="7"/>
<comment type="function">
    <text evidence="7">Specifically dimethylates two adjacent adenosines (A1518 and A1519) in the loop of a conserved hairpin near the 3'-end of 16S rRNA in the 30S particle. May play a critical role in biogenesis of 30S subunits.</text>
</comment>
<dbReference type="InterPro" id="IPR020598">
    <property type="entry name" value="rRNA_Ade_methylase_Trfase_N"/>
</dbReference>
<dbReference type="Gene3D" id="3.40.50.150">
    <property type="entry name" value="Vaccinia Virus protein VP39"/>
    <property type="match status" value="1"/>
</dbReference>
<evidence type="ECO:0000313" key="11">
    <source>
        <dbReference type="Proteomes" id="UP001281731"/>
    </source>
</evidence>
<evidence type="ECO:0000259" key="9">
    <source>
        <dbReference type="SMART" id="SM00650"/>
    </source>
</evidence>
<dbReference type="InterPro" id="IPR001737">
    <property type="entry name" value="KsgA/Erm"/>
</dbReference>
<dbReference type="RefSeq" id="WP_320756159.1">
    <property type="nucleotide sequence ID" value="NZ_JAWNGC010000001.1"/>
</dbReference>
<protein>
    <recommendedName>
        <fullName evidence="7">Ribosomal RNA small subunit methyltransferase A</fullName>
        <ecNumber evidence="7">2.1.1.182</ecNumber>
    </recommendedName>
    <alternativeName>
        <fullName evidence="7">16S rRNA (adenine(1518)-N(6)/adenine(1519)-N(6))-dimethyltransferase</fullName>
    </alternativeName>
    <alternativeName>
        <fullName evidence="7">16S rRNA dimethyladenosine transferase</fullName>
    </alternativeName>
    <alternativeName>
        <fullName evidence="7">16S rRNA dimethylase</fullName>
    </alternativeName>
    <alternativeName>
        <fullName evidence="7">S-adenosylmethionine-6-N', N'-adenosyl(rRNA) dimethyltransferase</fullName>
    </alternativeName>
</protein>
<dbReference type="InterPro" id="IPR011530">
    <property type="entry name" value="rRNA_adenine_dimethylase"/>
</dbReference>
<evidence type="ECO:0000256" key="5">
    <source>
        <dbReference type="ARBA" id="ARBA00022691"/>
    </source>
</evidence>
<keyword evidence="6 7" id="KW-0694">RNA-binding</keyword>
<feature type="binding site" evidence="7 8">
    <location>
        <position position="118"/>
    </location>
    <ligand>
        <name>S-adenosyl-L-methionine</name>
        <dbReference type="ChEBI" id="CHEBI:59789"/>
    </ligand>
</feature>
<reference evidence="10" key="1">
    <citation type="submission" date="2023-10" db="EMBL/GenBank/DDBJ databases">
        <title>Whole Genome based description of the genera Actinobaculum and Actinotignum reveals a complex phylogenetic relationship within the species included in the genus Actinotignum.</title>
        <authorList>
            <person name="Jensen C.S."/>
            <person name="Dargis R."/>
            <person name="Kemp M."/>
            <person name="Christensen J.J."/>
        </authorList>
    </citation>
    <scope>NUCLEOTIDE SEQUENCE</scope>
    <source>
        <strain evidence="10">SLA_B511</strain>
    </source>
</reference>
<dbReference type="PROSITE" id="PS51689">
    <property type="entry name" value="SAM_RNA_A_N6_MT"/>
    <property type="match status" value="1"/>
</dbReference>
<dbReference type="InterPro" id="IPR023165">
    <property type="entry name" value="rRNA_Ade_diMease-like_C"/>
</dbReference>
<keyword evidence="3 7" id="KW-0489">Methyltransferase</keyword>
<comment type="subcellular location">
    <subcellularLocation>
        <location evidence="7">Cytoplasm</location>
    </subcellularLocation>
</comment>
<dbReference type="GO" id="GO:0003723">
    <property type="term" value="F:RNA binding"/>
    <property type="evidence" value="ECO:0007669"/>
    <property type="project" value="UniProtKB-UniRule"/>
</dbReference>
<dbReference type="Pfam" id="PF00398">
    <property type="entry name" value="RrnaAD"/>
    <property type="match status" value="1"/>
</dbReference>
<keyword evidence="4 7" id="KW-0808">Transferase</keyword>
<keyword evidence="1 7" id="KW-0963">Cytoplasm</keyword>
<dbReference type="PANTHER" id="PTHR11727:SF7">
    <property type="entry name" value="DIMETHYLADENOSINE TRANSFERASE-RELATED"/>
    <property type="match status" value="1"/>
</dbReference>
<dbReference type="SMART" id="SM00650">
    <property type="entry name" value="rADc"/>
    <property type="match status" value="1"/>
</dbReference>
<evidence type="ECO:0000256" key="8">
    <source>
        <dbReference type="PROSITE-ProRule" id="PRU01026"/>
    </source>
</evidence>
<dbReference type="InterPro" id="IPR029063">
    <property type="entry name" value="SAM-dependent_MTases_sf"/>
</dbReference>
<dbReference type="GO" id="GO:0052908">
    <property type="term" value="F:16S rRNA (adenine(1518)-N(6)/adenine(1519)-N(6))-dimethyltransferase activity"/>
    <property type="evidence" value="ECO:0007669"/>
    <property type="project" value="UniProtKB-EC"/>
</dbReference>
<feature type="binding site" evidence="7 8">
    <location>
        <position position="195"/>
    </location>
    <ligand>
        <name>S-adenosyl-L-methionine</name>
        <dbReference type="ChEBI" id="CHEBI:59789"/>
    </ligand>
</feature>
<dbReference type="InterPro" id="IPR020596">
    <property type="entry name" value="rRNA_Ade_Mease_Trfase_CS"/>
</dbReference>
<evidence type="ECO:0000256" key="7">
    <source>
        <dbReference type="HAMAP-Rule" id="MF_00607"/>
    </source>
</evidence>
<dbReference type="FunFam" id="1.10.8.100:FF:000003">
    <property type="entry name" value="Ribosomal RNA small subunit methyltransferase A"/>
    <property type="match status" value="1"/>
</dbReference>
<comment type="catalytic activity">
    <reaction evidence="7">
        <text>adenosine(1518)/adenosine(1519) in 16S rRNA + 4 S-adenosyl-L-methionine = N(6)-dimethyladenosine(1518)/N(6)-dimethyladenosine(1519) in 16S rRNA + 4 S-adenosyl-L-homocysteine + 4 H(+)</text>
        <dbReference type="Rhea" id="RHEA:19609"/>
        <dbReference type="Rhea" id="RHEA-COMP:10232"/>
        <dbReference type="Rhea" id="RHEA-COMP:10233"/>
        <dbReference type="ChEBI" id="CHEBI:15378"/>
        <dbReference type="ChEBI" id="CHEBI:57856"/>
        <dbReference type="ChEBI" id="CHEBI:59789"/>
        <dbReference type="ChEBI" id="CHEBI:74411"/>
        <dbReference type="ChEBI" id="CHEBI:74493"/>
        <dbReference type="EC" id="2.1.1.182"/>
    </reaction>
</comment>
<evidence type="ECO:0000256" key="3">
    <source>
        <dbReference type="ARBA" id="ARBA00022603"/>
    </source>
</evidence>
<evidence type="ECO:0000313" key="10">
    <source>
        <dbReference type="EMBL" id="MDY5154207.1"/>
    </source>
</evidence>